<dbReference type="AlphaFoldDB" id="A0A645A8Z0"/>
<accession>A0A645A8Z0</accession>
<reference evidence="2" key="1">
    <citation type="submission" date="2019-08" db="EMBL/GenBank/DDBJ databases">
        <authorList>
            <person name="Kucharzyk K."/>
            <person name="Murdoch R.W."/>
            <person name="Higgins S."/>
            <person name="Loffler F."/>
        </authorList>
    </citation>
    <scope>NUCLEOTIDE SEQUENCE</scope>
</reference>
<evidence type="ECO:0000313" key="2">
    <source>
        <dbReference type="EMBL" id="MPM46204.1"/>
    </source>
</evidence>
<protein>
    <submittedName>
        <fullName evidence="2">Uncharacterized protein</fullName>
    </submittedName>
</protein>
<sequence length="147" mass="16434">MCVDFRHDERDIRVHTPGAGVVDDHRAASSDDGCKNLGGAAARGEQRDINAKIFKRILGQLTNGVFFAHEVDGSARTACRGKEEVFRRRKFTLFQYAEEHSADHPCGADNCDLVLFHVALVFAFLTSRSAAFLIVTMILINIHWFVK</sequence>
<keyword evidence="1" id="KW-0472">Membrane</keyword>
<organism evidence="2">
    <name type="scientific">bioreactor metagenome</name>
    <dbReference type="NCBI Taxonomy" id="1076179"/>
    <lineage>
        <taxon>unclassified sequences</taxon>
        <taxon>metagenomes</taxon>
        <taxon>ecological metagenomes</taxon>
    </lineage>
</organism>
<proteinExistence type="predicted"/>
<keyword evidence="1" id="KW-1133">Transmembrane helix</keyword>
<name>A0A645A8Z0_9ZZZZ</name>
<gene>
    <name evidence="2" type="ORF">SDC9_92902</name>
</gene>
<comment type="caution">
    <text evidence="2">The sequence shown here is derived from an EMBL/GenBank/DDBJ whole genome shotgun (WGS) entry which is preliminary data.</text>
</comment>
<feature type="transmembrane region" description="Helical" evidence="1">
    <location>
        <begin position="114"/>
        <end position="140"/>
    </location>
</feature>
<keyword evidence="1" id="KW-0812">Transmembrane</keyword>
<dbReference type="EMBL" id="VSSQ01011183">
    <property type="protein sequence ID" value="MPM46204.1"/>
    <property type="molecule type" value="Genomic_DNA"/>
</dbReference>
<evidence type="ECO:0000256" key="1">
    <source>
        <dbReference type="SAM" id="Phobius"/>
    </source>
</evidence>